<dbReference type="InterPro" id="IPR036439">
    <property type="entry name" value="Dockerin_dom_sf"/>
</dbReference>
<dbReference type="NCBIfam" id="TIGR02595">
    <property type="entry name" value="PEP_CTERM"/>
    <property type="match status" value="1"/>
</dbReference>
<evidence type="ECO:0000313" key="2">
    <source>
        <dbReference type="EMBL" id="KKN81817.1"/>
    </source>
</evidence>
<accession>A0A0F9U3D4</accession>
<proteinExistence type="predicted"/>
<dbReference type="InterPro" id="IPR013424">
    <property type="entry name" value="Ice-binding_C"/>
</dbReference>
<dbReference type="SUPFAM" id="SSF56436">
    <property type="entry name" value="C-type lectin-like"/>
    <property type="match status" value="1"/>
</dbReference>
<dbReference type="InterPro" id="IPR005532">
    <property type="entry name" value="SUMF_dom"/>
</dbReference>
<dbReference type="PROSITE" id="PS00018">
    <property type="entry name" value="EF_HAND_1"/>
    <property type="match status" value="2"/>
</dbReference>
<dbReference type="Gene3D" id="3.90.1580.10">
    <property type="entry name" value="paralog of FGE (formylglycine-generating enzyme)"/>
    <property type="match status" value="1"/>
</dbReference>
<comment type="caution">
    <text evidence="2">The sequence shown here is derived from an EMBL/GenBank/DDBJ whole genome shotgun (WGS) entry which is preliminary data.</text>
</comment>
<dbReference type="Pfam" id="PF03781">
    <property type="entry name" value="FGE-sulfatase"/>
    <property type="match status" value="1"/>
</dbReference>
<dbReference type="SUPFAM" id="SSF63446">
    <property type="entry name" value="Type I dockerin domain"/>
    <property type="match status" value="1"/>
</dbReference>
<dbReference type="InterPro" id="IPR016187">
    <property type="entry name" value="CTDL_fold"/>
</dbReference>
<sequence length="448" mass="47368">MYRQKLLIAATMLGVLAGGAIAGDTFGSGANEFTIDFVSISGDASSANGTGIGGAATFVDPGDFRIGVHEITTDQWTKFVNMAGAPIGSPNSAYNNATGGAPNLPAVWVSSFEQFQFVNWLNLMAGYGDAYKFVETTPGDPATLTFDVWDAADAAGGTNLFRHKDAKYFVPTEDEWVKAAYWNSGDPSNLQTYASVGDVVPVKQVDSQYGSFGAGLWDVGSGTQELNGTYDMMGNAIEYVESPYSRDGVYNPDGAWGVAIRGGSYYNGPATLTVTSRNSFPKYNEQWEGGFRVASFFIEDLGPPGDFDGDGDIDADDVDILCANMGGDPATYDVDEDGDVDEDDMIVLIETLVELTDGVRVGTERGDFNLDGLIDGTDLALMKTAFGLPGQNYADGNANCDAFVDGTDLAILKTNFGFIAPTGGAVPEPVTIGLLSLGGIALLRRKRS</sequence>
<dbReference type="InterPro" id="IPR018247">
    <property type="entry name" value="EF_Hand_1_Ca_BS"/>
</dbReference>
<dbReference type="EMBL" id="LAZR01000210">
    <property type="protein sequence ID" value="KKN81817.1"/>
    <property type="molecule type" value="Genomic_DNA"/>
</dbReference>
<organism evidence="2">
    <name type="scientific">marine sediment metagenome</name>
    <dbReference type="NCBI Taxonomy" id="412755"/>
    <lineage>
        <taxon>unclassified sequences</taxon>
        <taxon>metagenomes</taxon>
        <taxon>ecological metagenomes</taxon>
    </lineage>
</organism>
<protein>
    <recommendedName>
        <fullName evidence="1">Sulfatase-modifying factor enzyme-like domain-containing protein</fullName>
    </recommendedName>
</protein>
<dbReference type="Gene3D" id="1.10.1330.10">
    <property type="entry name" value="Dockerin domain"/>
    <property type="match status" value="1"/>
</dbReference>
<feature type="domain" description="Sulfatase-modifying factor enzyme-like" evidence="1">
    <location>
        <begin position="62"/>
        <end position="294"/>
    </location>
</feature>
<dbReference type="AlphaFoldDB" id="A0A0F9U3D4"/>
<reference evidence="2" key="1">
    <citation type="journal article" date="2015" name="Nature">
        <title>Complex archaea that bridge the gap between prokaryotes and eukaryotes.</title>
        <authorList>
            <person name="Spang A."/>
            <person name="Saw J.H."/>
            <person name="Jorgensen S.L."/>
            <person name="Zaremba-Niedzwiedzka K."/>
            <person name="Martijn J."/>
            <person name="Lind A.E."/>
            <person name="van Eijk R."/>
            <person name="Schleper C."/>
            <person name="Guy L."/>
            <person name="Ettema T.J."/>
        </authorList>
    </citation>
    <scope>NUCLEOTIDE SEQUENCE</scope>
</reference>
<gene>
    <name evidence="2" type="ORF">LCGC14_0315830</name>
</gene>
<name>A0A0F9U3D4_9ZZZZ</name>
<dbReference type="GO" id="GO:0120147">
    <property type="term" value="F:formylglycine-generating oxidase activity"/>
    <property type="evidence" value="ECO:0007669"/>
    <property type="project" value="TreeGrafter"/>
</dbReference>
<dbReference type="InterPro" id="IPR051043">
    <property type="entry name" value="Sulfatase_Mod_Factor_Kinase"/>
</dbReference>
<dbReference type="PANTHER" id="PTHR23150:SF19">
    <property type="entry name" value="FORMYLGLYCINE-GENERATING ENZYME"/>
    <property type="match status" value="1"/>
</dbReference>
<dbReference type="GO" id="GO:0000272">
    <property type="term" value="P:polysaccharide catabolic process"/>
    <property type="evidence" value="ECO:0007669"/>
    <property type="project" value="InterPro"/>
</dbReference>
<dbReference type="PANTHER" id="PTHR23150">
    <property type="entry name" value="SULFATASE MODIFYING FACTOR 1, 2"/>
    <property type="match status" value="1"/>
</dbReference>
<evidence type="ECO:0000259" key="1">
    <source>
        <dbReference type="Pfam" id="PF03781"/>
    </source>
</evidence>
<dbReference type="InterPro" id="IPR042095">
    <property type="entry name" value="SUMF_sf"/>
</dbReference>